<evidence type="ECO:0000313" key="2">
    <source>
        <dbReference type="EMBL" id="MFD1670820.1"/>
    </source>
</evidence>
<dbReference type="Gene3D" id="3.40.50.10440">
    <property type="entry name" value="Dihydroxyacetone kinase, domain 1"/>
    <property type="match status" value="1"/>
</dbReference>
<organism evidence="2 3">
    <name type="scientific">Agrilactobacillus yilanensis</name>
    <dbReference type="NCBI Taxonomy" id="2485997"/>
    <lineage>
        <taxon>Bacteria</taxon>
        <taxon>Bacillati</taxon>
        <taxon>Bacillota</taxon>
        <taxon>Bacilli</taxon>
        <taxon>Lactobacillales</taxon>
        <taxon>Lactobacillaceae</taxon>
        <taxon>Agrilactobacillus</taxon>
    </lineage>
</organism>
<keyword evidence="2" id="KW-0808">Transferase</keyword>
<gene>
    <name evidence="2" type="ORF">ACFQ5M_01780</name>
</gene>
<reference evidence="3" key="1">
    <citation type="journal article" date="2019" name="Int. J. Syst. Evol. Microbiol.">
        <title>The Global Catalogue of Microorganisms (GCM) 10K type strain sequencing project: providing services to taxonomists for standard genome sequencing and annotation.</title>
        <authorList>
            <consortium name="The Broad Institute Genomics Platform"/>
            <consortium name="The Broad Institute Genome Sequencing Center for Infectious Disease"/>
            <person name="Wu L."/>
            <person name="Ma J."/>
        </authorList>
    </citation>
    <scope>NUCLEOTIDE SEQUENCE [LARGE SCALE GENOMIC DNA]</scope>
    <source>
        <strain evidence="3">CCM 8896</strain>
    </source>
</reference>
<dbReference type="PROSITE" id="PS51481">
    <property type="entry name" value="DHAK"/>
    <property type="match status" value="1"/>
</dbReference>
<dbReference type="SUPFAM" id="SSF82549">
    <property type="entry name" value="DAK1/DegV-like"/>
    <property type="match status" value="1"/>
</dbReference>
<proteinExistence type="predicted"/>
<dbReference type="EMBL" id="JBHTOP010000002">
    <property type="protein sequence ID" value="MFD1670820.1"/>
    <property type="molecule type" value="Genomic_DNA"/>
</dbReference>
<dbReference type="RefSeq" id="WP_125712653.1">
    <property type="nucleotide sequence ID" value="NZ_JBHTOP010000002.1"/>
</dbReference>
<sequence length="328" mass="35582">MKKLINQPQTVVQEMLAGILKAYPQLVKVPHVNAVVYPHLNRQTRLISGGGSGHEPLDVGYLGPNLLDAAILGAPFTPPTPEAIVATVEFFKIQKPVVFIIKNFIADLHNFKQAQKQLIAKGYQVGLVIVDDDRSVNPDTLNLRRRGVAGTVFVHKILGYAAEKKATLETLVSLGKAVNANLCTLSAAFTGSELPDQQAPSFELASNEVAYGVGIHGEAGYRKEVFHSADLLARELVNKLLQTAPLIANDHCAVLVNGLGALPLMDQFIFAHDICELLTLKQIQPQLLKVGNFLTAYNMSGVSVTLLKLVDPDWLTALNAEVTGFAWH</sequence>
<name>A0ABW4J5S8_9LACO</name>
<feature type="domain" description="DhaK" evidence="1">
    <location>
        <begin position="7"/>
        <end position="327"/>
    </location>
</feature>
<evidence type="ECO:0000313" key="3">
    <source>
        <dbReference type="Proteomes" id="UP001597267"/>
    </source>
</evidence>
<dbReference type="EC" id="2.7.1.121" evidence="2"/>
<dbReference type="Gene3D" id="3.30.1180.20">
    <property type="entry name" value="Dihydroxyacetone kinase, domain 2"/>
    <property type="match status" value="1"/>
</dbReference>
<dbReference type="PANTHER" id="PTHR28629">
    <property type="entry name" value="TRIOKINASE/FMN CYCLASE"/>
    <property type="match status" value="1"/>
</dbReference>
<dbReference type="Proteomes" id="UP001597267">
    <property type="component" value="Unassembled WGS sequence"/>
</dbReference>
<keyword evidence="2" id="KW-0418">Kinase</keyword>
<dbReference type="PANTHER" id="PTHR28629:SF4">
    <property type="entry name" value="TRIOKINASE_FMN CYCLASE"/>
    <property type="match status" value="1"/>
</dbReference>
<dbReference type="GO" id="GO:0047324">
    <property type="term" value="F:phosphoenolpyruvate-glycerone phosphotransferase activity"/>
    <property type="evidence" value="ECO:0007669"/>
    <property type="project" value="UniProtKB-EC"/>
</dbReference>
<evidence type="ECO:0000259" key="1">
    <source>
        <dbReference type="PROSITE" id="PS51481"/>
    </source>
</evidence>
<dbReference type="Pfam" id="PF02733">
    <property type="entry name" value="Dak1"/>
    <property type="match status" value="1"/>
</dbReference>
<comment type="caution">
    <text evidence="2">The sequence shown here is derived from an EMBL/GenBank/DDBJ whole genome shotgun (WGS) entry which is preliminary data.</text>
</comment>
<protein>
    <submittedName>
        <fullName evidence="2">Dihydroxyacetone kinase subunit DhaK</fullName>
        <ecNumber evidence="2">2.7.1.121</ecNumber>
    </submittedName>
</protein>
<dbReference type="InterPro" id="IPR004006">
    <property type="entry name" value="DhaK_dom"/>
</dbReference>
<keyword evidence="3" id="KW-1185">Reference proteome</keyword>
<dbReference type="InterPro" id="IPR050861">
    <property type="entry name" value="Dihydroxyacetone_Kinase"/>
</dbReference>
<accession>A0ABW4J5S8</accession>